<evidence type="ECO:0000313" key="1">
    <source>
        <dbReference type="EMBL" id="KAJ2999754.1"/>
    </source>
</evidence>
<organism evidence="1 2">
    <name type="scientific">Trametes sanguinea</name>
    <dbReference type="NCBI Taxonomy" id="158606"/>
    <lineage>
        <taxon>Eukaryota</taxon>
        <taxon>Fungi</taxon>
        <taxon>Dikarya</taxon>
        <taxon>Basidiomycota</taxon>
        <taxon>Agaricomycotina</taxon>
        <taxon>Agaricomycetes</taxon>
        <taxon>Polyporales</taxon>
        <taxon>Polyporaceae</taxon>
        <taxon>Trametes</taxon>
    </lineage>
</organism>
<evidence type="ECO:0000313" key="2">
    <source>
        <dbReference type="Proteomes" id="UP001144978"/>
    </source>
</evidence>
<protein>
    <submittedName>
        <fullName evidence="1">Uncharacterized protein</fullName>
    </submittedName>
</protein>
<name>A0ACC1PSM5_9APHY</name>
<sequence length="417" mass="46971">MSEVSDEKRFSKKIAENSNQLRNAAGDGLFTARLPEEKNWYIAHNLLMPLFRPDKICNLADDMMDIVSQLILKWQRLEPGAIIDAAADVSRVTLDIVCLCAMSYRLNSFYRETVHPFAVAMSDFLLESTKRGARAQAAQNLMIAENKKYEDLMKSLFATTDDILAQRRALSTDKKDILGTLMYGKDKETGQGLPEKTIQYNLLTFLIAGHETTSGMLVFALYYLLTHPEAMLKLQAEIDATLGGRLFTTKDLNSMPYLIAVMRETLRMAPTAPARTVAPFEDTVIGGKYFIAKGESIIVNTYDCQRDRKVWGEDADVFKPERMLDGKYDTLPRQAWQAFGYGERACIGGAFAWQEAQIALVTIFQQFDLSMADPKYQLAVKQTLSIKPTNFFIRATPRKDKPRLFAIPSINSGYPTA</sequence>
<accession>A0ACC1PSM5</accession>
<reference evidence="1" key="1">
    <citation type="submission" date="2022-08" db="EMBL/GenBank/DDBJ databases">
        <title>Genome Sequence of Pycnoporus sanguineus.</title>
        <authorList>
            <person name="Buettner E."/>
        </authorList>
    </citation>
    <scope>NUCLEOTIDE SEQUENCE</scope>
    <source>
        <strain evidence="1">CG-C14</strain>
    </source>
</reference>
<proteinExistence type="predicted"/>
<dbReference type="Proteomes" id="UP001144978">
    <property type="component" value="Unassembled WGS sequence"/>
</dbReference>
<keyword evidence="2" id="KW-1185">Reference proteome</keyword>
<gene>
    <name evidence="1" type="ORF">NUW54_g6890</name>
</gene>
<comment type="caution">
    <text evidence="1">The sequence shown here is derived from an EMBL/GenBank/DDBJ whole genome shotgun (WGS) entry which is preliminary data.</text>
</comment>
<dbReference type="EMBL" id="JANSHE010001899">
    <property type="protein sequence ID" value="KAJ2999754.1"/>
    <property type="molecule type" value="Genomic_DNA"/>
</dbReference>